<evidence type="ECO:0000313" key="9">
    <source>
        <dbReference type="Proteomes" id="UP000307169"/>
    </source>
</evidence>
<dbReference type="Proteomes" id="UP000307169">
    <property type="component" value="Unassembled WGS sequence"/>
</dbReference>
<proteinExistence type="predicted"/>
<feature type="transmembrane region" description="Helical" evidence="2">
    <location>
        <begin position="417"/>
        <end position="438"/>
    </location>
</feature>
<reference evidence="7 8" key="1">
    <citation type="submission" date="2019-03" db="EMBL/GenBank/DDBJ databases">
        <title>Sequencing 25 genomes of Wallemia mellicola.</title>
        <authorList>
            <person name="Gostincar C."/>
        </authorList>
    </citation>
    <scope>NUCLEOTIDE SEQUENCE [LARGE SCALE GENOMIC DNA]</scope>
    <source>
        <strain evidence="4 9">EXF-1262</strain>
        <strain evidence="6 7">EXF-1277</strain>
        <strain evidence="3 10">EXF-6152</strain>
        <strain evidence="5 8">EXF-8738</strain>
    </source>
</reference>
<protein>
    <recommendedName>
        <fullName evidence="11">EamA domain-containing protein</fullName>
    </recommendedName>
</protein>
<dbReference type="Proteomes" id="UP000310685">
    <property type="component" value="Unassembled WGS sequence"/>
</dbReference>
<evidence type="ECO:0000256" key="1">
    <source>
        <dbReference type="SAM" id="MobiDB-lite"/>
    </source>
</evidence>
<dbReference type="OrthoDB" id="10062838at2759"/>
<evidence type="ECO:0008006" key="11">
    <source>
        <dbReference type="Google" id="ProtNLM"/>
    </source>
</evidence>
<dbReference type="EMBL" id="SPRO01000051">
    <property type="protein sequence ID" value="TIC27784.1"/>
    <property type="molecule type" value="Genomic_DNA"/>
</dbReference>
<keyword evidence="2" id="KW-0812">Transmembrane</keyword>
<dbReference type="SUPFAM" id="SSF103481">
    <property type="entry name" value="Multidrug resistance efflux transporter EmrE"/>
    <property type="match status" value="1"/>
</dbReference>
<sequence length="468" mass="51240">MNKLGGIAGILIFVSSLIAYAAETELAQVVQSRLGYSKPYFMLWLAHSSFSFCLPLHLLLLKLTSSVPSRLYLRGLALATRNELTPDAPQPSIGAGFWDILPLKTSLVRMFLLTGLATFAAICWWVSVKYTTVADLTAIWNSSAFWAYVFAVYILGEKLQKSKLGAVLLACSGVVLIAYGGERSSRDDPLEDGEVRPKFSAVLLGDLLVFIGSVTFALFEVCLKKYASISENDDEKDVLDDQSDAFSFGSIESDDDVESQKKANSRENFHDNEESDELYNKNIHEHEDEMNDTHNAQRPGSITHSNSASPLINNADSGNVHRMQFERTESSASISTLAIHPPFGLYPNLVSTTIGLITFFTLWLPIPILHWIGWEKFELPPSAVAYGYITAMIAFGMIFNGAFIVGEIVILGGALCFIWGPVMASVGSLLTIVLVQIVDVLVNHVPLTLFSVLGGSLIILGFVLLVIT</sequence>
<feature type="transmembrane region" description="Helical" evidence="2">
    <location>
        <begin position="163"/>
        <end position="181"/>
    </location>
</feature>
<dbReference type="EMBL" id="SPRC01000049">
    <property type="protein sequence ID" value="TIB76286.1"/>
    <property type="molecule type" value="Genomic_DNA"/>
</dbReference>
<feature type="transmembrane region" description="Helical" evidence="2">
    <location>
        <begin position="40"/>
        <end position="61"/>
    </location>
</feature>
<feature type="compositionally biased region" description="Basic and acidic residues" evidence="1">
    <location>
        <begin position="258"/>
        <end position="276"/>
    </location>
</feature>
<feature type="transmembrane region" description="Helical" evidence="2">
    <location>
        <begin position="139"/>
        <end position="156"/>
    </location>
</feature>
<keyword evidence="2" id="KW-0472">Membrane</keyword>
<dbReference type="EMBL" id="SPRH01000054">
    <property type="protein sequence ID" value="TIB96976.1"/>
    <property type="molecule type" value="Genomic_DNA"/>
</dbReference>
<dbReference type="InterPro" id="IPR026505">
    <property type="entry name" value="Solute_c_fam_35_mem_F3/F4"/>
</dbReference>
<name>A0A4V4MKH4_9BASI</name>
<organism evidence="3 10">
    <name type="scientific">Wallemia mellicola</name>
    <dbReference type="NCBI Taxonomy" id="1708541"/>
    <lineage>
        <taxon>Eukaryota</taxon>
        <taxon>Fungi</taxon>
        <taxon>Dikarya</taxon>
        <taxon>Basidiomycota</taxon>
        <taxon>Wallemiomycotina</taxon>
        <taxon>Wallemiomycetes</taxon>
        <taxon>Wallemiales</taxon>
        <taxon>Wallemiaceae</taxon>
        <taxon>Wallemia</taxon>
    </lineage>
</organism>
<evidence type="ECO:0000313" key="5">
    <source>
        <dbReference type="EMBL" id="TIC27784.1"/>
    </source>
</evidence>
<dbReference type="InterPro" id="IPR037185">
    <property type="entry name" value="EmrE-like"/>
</dbReference>
<feature type="transmembrane region" description="Helical" evidence="2">
    <location>
        <begin position="444"/>
        <end position="467"/>
    </location>
</feature>
<feature type="region of interest" description="Disordered" evidence="1">
    <location>
        <begin position="249"/>
        <end position="276"/>
    </location>
</feature>
<feature type="transmembrane region" description="Helical" evidence="2">
    <location>
        <begin position="201"/>
        <end position="223"/>
    </location>
</feature>
<gene>
    <name evidence="6" type="ORF">E3Q03_03490</name>
    <name evidence="5" type="ORF">E3Q10_03569</name>
    <name evidence="4" type="ORF">E3Q17_03582</name>
    <name evidence="3" type="ORF">E3Q22_03632</name>
</gene>
<dbReference type="EMBL" id="SPRV01000048">
    <property type="protein sequence ID" value="TIC60081.1"/>
    <property type="molecule type" value="Genomic_DNA"/>
</dbReference>
<dbReference type="PANTHER" id="PTHR19346:SF4">
    <property type="entry name" value="SUGAR PHOSPHATE TRANSPORTER DOMAIN-CONTAINING PROTEIN"/>
    <property type="match status" value="1"/>
</dbReference>
<evidence type="ECO:0000313" key="4">
    <source>
        <dbReference type="EMBL" id="TIB96976.1"/>
    </source>
</evidence>
<dbReference type="Proteomes" id="UP000305362">
    <property type="component" value="Unassembled WGS sequence"/>
</dbReference>
<evidence type="ECO:0000256" key="2">
    <source>
        <dbReference type="SAM" id="Phobius"/>
    </source>
</evidence>
<dbReference type="AlphaFoldDB" id="A0A4V4MKH4"/>
<feature type="transmembrane region" description="Helical" evidence="2">
    <location>
        <begin position="107"/>
        <end position="127"/>
    </location>
</feature>
<accession>A0A4V4MKH4</accession>
<comment type="caution">
    <text evidence="3">The sequence shown here is derived from an EMBL/GenBank/DDBJ whole genome shotgun (WGS) entry which is preliminary data.</text>
</comment>
<keyword evidence="2" id="KW-1133">Transmembrane helix</keyword>
<feature type="transmembrane region" description="Helical" evidence="2">
    <location>
        <begin position="349"/>
        <end position="373"/>
    </location>
</feature>
<evidence type="ECO:0000313" key="3">
    <source>
        <dbReference type="EMBL" id="TIB76286.1"/>
    </source>
</evidence>
<dbReference type="PANTHER" id="PTHR19346">
    <property type="entry name" value="SUGAR PHOSPHATE TRANSPORTER DOMAIN-CONTAINING PROTEIN"/>
    <property type="match status" value="1"/>
</dbReference>
<feature type="transmembrane region" description="Helical" evidence="2">
    <location>
        <begin position="385"/>
        <end position="405"/>
    </location>
</feature>
<evidence type="ECO:0000313" key="8">
    <source>
        <dbReference type="Proteomes" id="UP000305647"/>
    </source>
</evidence>
<evidence type="ECO:0000313" key="6">
    <source>
        <dbReference type="EMBL" id="TIC60081.1"/>
    </source>
</evidence>
<evidence type="ECO:0000313" key="7">
    <source>
        <dbReference type="Proteomes" id="UP000305362"/>
    </source>
</evidence>
<dbReference type="Proteomes" id="UP000305647">
    <property type="component" value="Unassembled WGS sequence"/>
</dbReference>
<evidence type="ECO:0000313" key="10">
    <source>
        <dbReference type="Proteomes" id="UP000310685"/>
    </source>
</evidence>